<dbReference type="EMBL" id="LR796642">
    <property type="protein sequence ID" value="CAB4156110.1"/>
    <property type="molecule type" value="Genomic_DNA"/>
</dbReference>
<protein>
    <submittedName>
        <fullName evidence="1">Uncharacterized protein</fullName>
    </submittedName>
</protein>
<organism evidence="1">
    <name type="scientific">uncultured Caudovirales phage</name>
    <dbReference type="NCBI Taxonomy" id="2100421"/>
    <lineage>
        <taxon>Viruses</taxon>
        <taxon>Duplodnaviria</taxon>
        <taxon>Heunggongvirae</taxon>
        <taxon>Uroviricota</taxon>
        <taxon>Caudoviricetes</taxon>
        <taxon>Peduoviridae</taxon>
        <taxon>Maltschvirus</taxon>
        <taxon>Maltschvirus maltsch</taxon>
    </lineage>
</organism>
<reference evidence="1" key="1">
    <citation type="submission" date="2020-04" db="EMBL/GenBank/DDBJ databases">
        <authorList>
            <person name="Chiriac C."/>
            <person name="Salcher M."/>
            <person name="Ghai R."/>
            <person name="Kavagutti S V."/>
        </authorList>
    </citation>
    <scope>NUCLEOTIDE SEQUENCE</scope>
</reference>
<proteinExistence type="predicted"/>
<name>A0A6J5N900_9CAUD</name>
<accession>A0A6J5N900</accession>
<evidence type="ECO:0000313" key="1">
    <source>
        <dbReference type="EMBL" id="CAB4156110.1"/>
    </source>
</evidence>
<gene>
    <name evidence="1" type="ORF">UFOVP661_34</name>
</gene>
<sequence>MYAATMYAMYEKSFDFLPGATFEEVHLSIEVDVGGGSWYIDRVDVCEESPGTKYKSFSAGEWIFKNVAKAIYDNAALCDDISLQSREAAMAEEML</sequence>